<dbReference type="GO" id="GO:0020037">
    <property type="term" value="F:heme binding"/>
    <property type="evidence" value="ECO:0007669"/>
    <property type="project" value="TreeGrafter"/>
</dbReference>
<evidence type="ECO:0000256" key="7">
    <source>
        <dbReference type="ARBA" id="ARBA00022723"/>
    </source>
</evidence>
<dbReference type="Gene3D" id="1.20.950.20">
    <property type="entry name" value="Transmembrane di-heme cytochromes, Chain C"/>
    <property type="match status" value="1"/>
</dbReference>
<evidence type="ECO:0000256" key="13">
    <source>
        <dbReference type="SAM" id="Phobius"/>
    </source>
</evidence>
<dbReference type="PANTHER" id="PTHR30529">
    <property type="entry name" value="CYTOCHROME B561"/>
    <property type="match status" value="1"/>
</dbReference>
<protein>
    <submittedName>
        <fullName evidence="15">Cytochrome b561</fullName>
    </submittedName>
</protein>
<evidence type="ECO:0000256" key="2">
    <source>
        <dbReference type="ARBA" id="ARBA00004651"/>
    </source>
</evidence>
<evidence type="ECO:0000256" key="5">
    <source>
        <dbReference type="ARBA" id="ARBA00022617"/>
    </source>
</evidence>
<evidence type="ECO:0000256" key="6">
    <source>
        <dbReference type="ARBA" id="ARBA00022692"/>
    </source>
</evidence>
<dbReference type="SUPFAM" id="SSF101874">
    <property type="entry name" value="YceI-like"/>
    <property type="match status" value="1"/>
</dbReference>
<keyword evidence="3" id="KW-0813">Transport</keyword>
<dbReference type="EMBL" id="BMMF01000016">
    <property type="protein sequence ID" value="GGK51842.1"/>
    <property type="molecule type" value="Genomic_DNA"/>
</dbReference>
<dbReference type="AlphaFoldDB" id="A0A917V933"/>
<accession>A0A917V933</accession>
<dbReference type="Pfam" id="PF04264">
    <property type="entry name" value="YceI"/>
    <property type="match status" value="1"/>
</dbReference>
<sequence length="420" mass="43655">MQARNTVSSYGAVSKALHWAIAALILTMIPLGLVAVEWPYDTSDALATKALLFSIHKTIGVAIFFLALARIGWMLSQPRPAPLHPERRLETALAEGVHWLLYVSLVAVPLSGWVQHAAAAGFAPIWWPLGQTLPFVPQSAALAAGAGTVHAVFTKLLMAALALHVAGALKHHLVDRDGTLARMLPGRLAASSGTPVPARRHALAPALGALLVYGLVGGTAVTIAGPDAESDARPGVALPATVGATTPASWIVESGELTFTVRQMGSPVTGRFGRFDAEIVFEETPDADGRHGSVTVVIPIASMTLGSVTEQARGPEFFHAEAHPAARFSADILAAEEGDADVPYRAEGTLALAGAEVPVTLPFTLEIVDGVATASGTVTVDRRDFGMGESYPDEATVGFSVEIDVSLEARRGGVAAGEGA</sequence>
<evidence type="ECO:0000259" key="14">
    <source>
        <dbReference type="SMART" id="SM00867"/>
    </source>
</evidence>
<dbReference type="PANTHER" id="PTHR30529:SF7">
    <property type="entry name" value="CYTOCHROME B561 BACTERIAL_NI-HYDROGENASE DOMAIN-CONTAINING PROTEIN"/>
    <property type="match status" value="1"/>
</dbReference>
<comment type="similarity">
    <text evidence="12">Belongs to the cytochrome b561 family.</text>
</comment>
<dbReference type="Pfam" id="PF01292">
    <property type="entry name" value="Ni_hydr_CYTB"/>
    <property type="match status" value="1"/>
</dbReference>
<feature type="transmembrane region" description="Helical" evidence="13">
    <location>
        <begin position="16"/>
        <end position="35"/>
    </location>
</feature>
<reference evidence="15 16" key="1">
    <citation type="journal article" date="2014" name="Int. J. Syst. Evol. Microbiol.">
        <title>Complete genome sequence of Corynebacterium casei LMG S-19264T (=DSM 44701T), isolated from a smear-ripened cheese.</title>
        <authorList>
            <consortium name="US DOE Joint Genome Institute (JGI-PGF)"/>
            <person name="Walter F."/>
            <person name="Albersmeier A."/>
            <person name="Kalinowski J."/>
            <person name="Ruckert C."/>
        </authorList>
    </citation>
    <scope>NUCLEOTIDE SEQUENCE [LARGE SCALE GENOMIC DNA]</scope>
    <source>
        <strain evidence="15 16">CGMCC 1.9161</strain>
    </source>
</reference>
<evidence type="ECO:0000256" key="12">
    <source>
        <dbReference type="ARBA" id="ARBA00037975"/>
    </source>
</evidence>
<keyword evidence="16" id="KW-1185">Reference proteome</keyword>
<evidence type="ECO:0000256" key="11">
    <source>
        <dbReference type="ARBA" id="ARBA00023136"/>
    </source>
</evidence>
<feature type="transmembrane region" description="Helical" evidence="13">
    <location>
        <begin position="139"/>
        <end position="163"/>
    </location>
</feature>
<dbReference type="GO" id="GO:0005886">
    <property type="term" value="C:plasma membrane"/>
    <property type="evidence" value="ECO:0007669"/>
    <property type="project" value="UniProtKB-SubCell"/>
</dbReference>
<dbReference type="Proteomes" id="UP000600449">
    <property type="component" value="Unassembled WGS sequence"/>
</dbReference>
<dbReference type="InterPro" id="IPR016174">
    <property type="entry name" value="Di-haem_cyt_TM"/>
</dbReference>
<dbReference type="InterPro" id="IPR011577">
    <property type="entry name" value="Cyt_b561_bac/Ni-Hgenase"/>
</dbReference>
<dbReference type="GO" id="GO:0046872">
    <property type="term" value="F:metal ion binding"/>
    <property type="evidence" value="ECO:0007669"/>
    <property type="project" value="UniProtKB-KW"/>
</dbReference>
<organism evidence="15 16">
    <name type="scientific">Salinarimonas ramus</name>
    <dbReference type="NCBI Taxonomy" id="690164"/>
    <lineage>
        <taxon>Bacteria</taxon>
        <taxon>Pseudomonadati</taxon>
        <taxon>Pseudomonadota</taxon>
        <taxon>Alphaproteobacteria</taxon>
        <taxon>Hyphomicrobiales</taxon>
        <taxon>Salinarimonadaceae</taxon>
        <taxon>Salinarimonas</taxon>
    </lineage>
</organism>
<dbReference type="Gene3D" id="2.40.128.110">
    <property type="entry name" value="Lipid/polyisoprenoid-binding, YceI-like"/>
    <property type="match status" value="1"/>
</dbReference>
<comment type="cofactor">
    <cofactor evidence="1">
        <name>heme b</name>
        <dbReference type="ChEBI" id="CHEBI:60344"/>
    </cofactor>
</comment>
<feature type="domain" description="Lipid/polyisoprenoid-binding YceI-like" evidence="14">
    <location>
        <begin position="249"/>
        <end position="410"/>
    </location>
</feature>
<comment type="subcellular location">
    <subcellularLocation>
        <location evidence="2">Cell membrane</location>
        <topology evidence="2">Multi-pass membrane protein</topology>
    </subcellularLocation>
</comment>
<evidence type="ECO:0000313" key="16">
    <source>
        <dbReference type="Proteomes" id="UP000600449"/>
    </source>
</evidence>
<name>A0A917V933_9HYPH</name>
<dbReference type="SMART" id="SM00867">
    <property type="entry name" value="YceI"/>
    <property type="match status" value="1"/>
</dbReference>
<evidence type="ECO:0000313" key="15">
    <source>
        <dbReference type="EMBL" id="GGK51842.1"/>
    </source>
</evidence>
<comment type="caution">
    <text evidence="15">The sequence shown here is derived from an EMBL/GenBank/DDBJ whole genome shotgun (WGS) entry which is preliminary data.</text>
</comment>
<keyword evidence="10" id="KW-0408">Iron</keyword>
<evidence type="ECO:0000256" key="8">
    <source>
        <dbReference type="ARBA" id="ARBA00022982"/>
    </source>
</evidence>
<keyword evidence="8" id="KW-0249">Electron transport</keyword>
<keyword evidence="11 13" id="KW-0472">Membrane</keyword>
<dbReference type="RefSeq" id="WP_188915395.1">
    <property type="nucleotide sequence ID" value="NZ_BMMF01000016.1"/>
</dbReference>
<feature type="transmembrane region" description="Helical" evidence="13">
    <location>
        <begin position="97"/>
        <end position="127"/>
    </location>
</feature>
<keyword evidence="4" id="KW-1003">Cell membrane</keyword>
<keyword evidence="7" id="KW-0479">Metal-binding</keyword>
<gene>
    <name evidence="15" type="ORF">GCM10011322_43610</name>
</gene>
<evidence type="ECO:0000256" key="4">
    <source>
        <dbReference type="ARBA" id="ARBA00022475"/>
    </source>
</evidence>
<dbReference type="InterPro" id="IPR007372">
    <property type="entry name" value="Lipid/polyisoprenoid-bd_YceI"/>
</dbReference>
<feature type="transmembrane region" description="Helical" evidence="13">
    <location>
        <begin position="55"/>
        <end position="76"/>
    </location>
</feature>
<dbReference type="InterPro" id="IPR036761">
    <property type="entry name" value="TTHA0802/YceI-like_sf"/>
</dbReference>
<dbReference type="InterPro" id="IPR052168">
    <property type="entry name" value="Cytochrome_b561_oxidase"/>
</dbReference>
<dbReference type="GO" id="GO:0009055">
    <property type="term" value="F:electron transfer activity"/>
    <property type="evidence" value="ECO:0007669"/>
    <property type="project" value="InterPro"/>
</dbReference>
<evidence type="ECO:0000256" key="3">
    <source>
        <dbReference type="ARBA" id="ARBA00022448"/>
    </source>
</evidence>
<keyword evidence="9 13" id="KW-1133">Transmembrane helix</keyword>
<evidence type="ECO:0000256" key="9">
    <source>
        <dbReference type="ARBA" id="ARBA00022989"/>
    </source>
</evidence>
<dbReference type="SUPFAM" id="SSF81342">
    <property type="entry name" value="Transmembrane di-heme cytochromes"/>
    <property type="match status" value="1"/>
</dbReference>
<evidence type="ECO:0000256" key="10">
    <source>
        <dbReference type="ARBA" id="ARBA00023004"/>
    </source>
</evidence>
<evidence type="ECO:0000256" key="1">
    <source>
        <dbReference type="ARBA" id="ARBA00001970"/>
    </source>
</evidence>
<dbReference type="GO" id="GO:0022904">
    <property type="term" value="P:respiratory electron transport chain"/>
    <property type="evidence" value="ECO:0007669"/>
    <property type="project" value="InterPro"/>
</dbReference>
<keyword evidence="6 13" id="KW-0812">Transmembrane</keyword>
<keyword evidence="5" id="KW-0349">Heme</keyword>
<proteinExistence type="inferred from homology"/>